<dbReference type="Gene3D" id="3.40.50.10330">
    <property type="entry name" value="Probable inorganic polyphosphate/atp-NAD kinase, domain 1"/>
    <property type="match status" value="1"/>
</dbReference>
<evidence type="ECO:0000256" key="5">
    <source>
        <dbReference type="ARBA" id="ARBA00022741"/>
    </source>
</evidence>
<proteinExistence type="inferred from homology"/>
<dbReference type="InterPro" id="IPR001206">
    <property type="entry name" value="Diacylglycerol_kinase_cat_dom"/>
</dbReference>
<keyword evidence="9" id="KW-0594">Phospholipid biosynthesis</keyword>
<dbReference type="Proteomes" id="UP000219412">
    <property type="component" value="Unassembled WGS sequence"/>
</dbReference>
<dbReference type="AlphaFoldDB" id="A0A285UL99"/>
<protein>
    <submittedName>
        <fullName evidence="12">Diacylglycerol kinase (ATP)</fullName>
    </submittedName>
</protein>
<dbReference type="InterPro" id="IPR016064">
    <property type="entry name" value="NAD/diacylglycerol_kinase_sf"/>
</dbReference>
<evidence type="ECO:0000256" key="8">
    <source>
        <dbReference type="ARBA" id="ARBA00023098"/>
    </source>
</evidence>
<gene>
    <name evidence="12" type="ORF">SAMN05878391_1218</name>
</gene>
<keyword evidence="10" id="KW-1208">Phospholipid metabolism</keyword>
<accession>A0A285UL99</accession>
<keyword evidence="5" id="KW-0547">Nucleotide-binding</keyword>
<comment type="cofactor">
    <cofactor evidence="1">
        <name>Mg(2+)</name>
        <dbReference type="ChEBI" id="CHEBI:18420"/>
    </cofactor>
</comment>
<evidence type="ECO:0000256" key="2">
    <source>
        <dbReference type="ARBA" id="ARBA00005983"/>
    </source>
</evidence>
<evidence type="ECO:0000256" key="4">
    <source>
        <dbReference type="ARBA" id="ARBA00022679"/>
    </source>
</evidence>
<evidence type="ECO:0000256" key="3">
    <source>
        <dbReference type="ARBA" id="ARBA00022516"/>
    </source>
</evidence>
<dbReference type="NCBIfam" id="TIGR00147">
    <property type="entry name" value="YegS/Rv2252/BmrU family lipid kinase"/>
    <property type="match status" value="1"/>
</dbReference>
<evidence type="ECO:0000256" key="10">
    <source>
        <dbReference type="ARBA" id="ARBA00023264"/>
    </source>
</evidence>
<dbReference type="PANTHER" id="PTHR12358:SF54">
    <property type="entry name" value="SPHINGOSINE KINASE RELATED PROTEIN"/>
    <property type="match status" value="1"/>
</dbReference>
<dbReference type="InterPro" id="IPR050187">
    <property type="entry name" value="Lipid_Phosphate_FormReg"/>
</dbReference>
<keyword evidence="4" id="KW-0808">Transferase</keyword>
<dbReference type="SUPFAM" id="SSF111331">
    <property type="entry name" value="NAD kinase/diacylglycerol kinase-like"/>
    <property type="match status" value="1"/>
</dbReference>
<dbReference type="InterPro" id="IPR045540">
    <property type="entry name" value="YegS/DAGK_C"/>
</dbReference>
<dbReference type="EMBL" id="OBQF01000002">
    <property type="protein sequence ID" value="SOC41021.1"/>
    <property type="molecule type" value="Genomic_DNA"/>
</dbReference>
<evidence type="ECO:0000313" key="13">
    <source>
        <dbReference type="Proteomes" id="UP000219412"/>
    </source>
</evidence>
<dbReference type="SMART" id="SM00046">
    <property type="entry name" value="DAGKc"/>
    <property type="match status" value="1"/>
</dbReference>
<dbReference type="Pfam" id="PF19279">
    <property type="entry name" value="YegS_C"/>
    <property type="match status" value="1"/>
</dbReference>
<dbReference type="Pfam" id="PF00781">
    <property type="entry name" value="DAGK_cat"/>
    <property type="match status" value="1"/>
</dbReference>
<evidence type="ECO:0000256" key="6">
    <source>
        <dbReference type="ARBA" id="ARBA00022777"/>
    </source>
</evidence>
<evidence type="ECO:0000256" key="1">
    <source>
        <dbReference type="ARBA" id="ARBA00001946"/>
    </source>
</evidence>
<keyword evidence="8" id="KW-0443">Lipid metabolism</keyword>
<dbReference type="GO" id="GO:0016301">
    <property type="term" value="F:kinase activity"/>
    <property type="evidence" value="ECO:0007669"/>
    <property type="project" value="UniProtKB-KW"/>
</dbReference>
<dbReference type="GO" id="GO:0005524">
    <property type="term" value="F:ATP binding"/>
    <property type="evidence" value="ECO:0007669"/>
    <property type="project" value="UniProtKB-KW"/>
</dbReference>
<keyword evidence="3" id="KW-0444">Lipid biosynthesis</keyword>
<keyword evidence="6 12" id="KW-0418">Kinase</keyword>
<feature type="domain" description="DAGKc" evidence="11">
    <location>
        <begin position="1"/>
        <end position="129"/>
    </location>
</feature>
<dbReference type="PROSITE" id="PS50146">
    <property type="entry name" value="DAGK"/>
    <property type="match status" value="1"/>
</dbReference>
<name>A0A285UL99_9STAP</name>
<dbReference type="InterPro" id="IPR005218">
    <property type="entry name" value="Diacylglycerol/lipid_kinase"/>
</dbReference>
<keyword evidence="7" id="KW-0067">ATP-binding</keyword>
<evidence type="ECO:0000256" key="7">
    <source>
        <dbReference type="ARBA" id="ARBA00022840"/>
    </source>
</evidence>
<dbReference type="InterPro" id="IPR017438">
    <property type="entry name" value="ATP-NAD_kinase_N"/>
</dbReference>
<comment type="similarity">
    <text evidence="2">Belongs to the diacylglycerol/lipid kinase family.</text>
</comment>
<dbReference type="PANTHER" id="PTHR12358">
    <property type="entry name" value="SPHINGOSINE KINASE"/>
    <property type="match status" value="1"/>
</dbReference>
<reference evidence="13" key="1">
    <citation type="submission" date="2017-08" db="EMBL/GenBank/DDBJ databases">
        <authorList>
            <person name="Varghese N."/>
            <person name="Submissions S."/>
        </authorList>
    </citation>
    <scope>NUCLEOTIDE SEQUENCE [LARGE SCALE GENOMIC DNA]</scope>
    <source>
        <strain evidence="13">DSM 23173</strain>
    </source>
</reference>
<keyword evidence="13" id="KW-1185">Reference proteome</keyword>
<organism evidence="12 13">
    <name type="scientific">Salinicoccus kekensis</name>
    <dbReference type="NCBI Taxonomy" id="714307"/>
    <lineage>
        <taxon>Bacteria</taxon>
        <taxon>Bacillati</taxon>
        <taxon>Bacillota</taxon>
        <taxon>Bacilli</taxon>
        <taxon>Bacillales</taxon>
        <taxon>Staphylococcaceae</taxon>
        <taxon>Salinicoccus</taxon>
    </lineage>
</organism>
<evidence type="ECO:0000313" key="12">
    <source>
        <dbReference type="EMBL" id="SOC41021.1"/>
    </source>
</evidence>
<dbReference type="GO" id="GO:0008654">
    <property type="term" value="P:phospholipid biosynthetic process"/>
    <property type="evidence" value="ECO:0007669"/>
    <property type="project" value="UniProtKB-KW"/>
</dbReference>
<evidence type="ECO:0000259" key="11">
    <source>
        <dbReference type="PROSITE" id="PS50146"/>
    </source>
</evidence>
<dbReference type="Gene3D" id="2.60.200.40">
    <property type="match status" value="1"/>
</dbReference>
<evidence type="ECO:0000256" key="9">
    <source>
        <dbReference type="ARBA" id="ARBA00023209"/>
    </source>
</evidence>
<sequence>MKQALVVINRKSGQFKRRGIESALIHQLNGTGYEVMIKQTPESGAGGIISAHAANKDLVIAVGGDGTISEVMDAVLKEGLEIPIAVIPTGTVNDLARVHGIPLDAKKAIRILGASTPVPIDIIRMDDRHASYLIALGAFMTAFAEVDARIKHKTGRLAYLFAGIKMLLRLKKYSVTIKTRDTEVQSASVLTIISKLRSVGSLGRLIKEAEAEDGLLHIINIEPVNVFEALHLVFLAVKGNLTDHEKVTYLTAGEARIRAAGLSHMNIDGDVHDYRDMDISVARGAVSLMKPRK</sequence>